<protein>
    <recommendedName>
        <fullName evidence="4">Transmembrane protein</fullName>
    </recommendedName>
</protein>
<evidence type="ECO:0000256" key="1">
    <source>
        <dbReference type="SAM" id="Phobius"/>
    </source>
</evidence>
<keyword evidence="1" id="KW-1133">Transmembrane helix</keyword>
<proteinExistence type="predicted"/>
<dbReference type="ExpressionAtlas" id="A0A178V696">
    <property type="expression patterns" value="baseline and differential"/>
</dbReference>
<evidence type="ECO:0000313" key="2">
    <source>
        <dbReference type="EMBL" id="OAP00895.1"/>
    </source>
</evidence>
<dbReference type="Proteomes" id="UP000078284">
    <property type="component" value="Chromosome 4"/>
</dbReference>
<evidence type="ECO:0008006" key="4">
    <source>
        <dbReference type="Google" id="ProtNLM"/>
    </source>
</evidence>
<dbReference type="AlphaFoldDB" id="A0A178V696"/>
<sequence>MELNHDSIFAPEVPTEIHGVKVMRQTSDAKLAELGVTSWQLSVFFPILLTFFYI</sequence>
<organism evidence="2 3">
    <name type="scientific">Arabidopsis thaliana</name>
    <name type="common">Mouse-ear cress</name>
    <dbReference type="NCBI Taxonomy" id="3702"/>
    <lineage>
        <taxon>Eukaryota</taxon>
        <taxon>Viridiplantae</taxon>
        <taxon>Streptophyta</taxon>
        <taxon>Embryophyta</taxon>
        <taxon>Tracheophyta</taxon>
        <taxon>Spermatophyta</taxon>
        <taxon>Magnoliopsida</taxon>
        <taxon>eudicotyledons</taxon>
        <taxon>Gunneridae</taxon>
        <taxon>Pentapetalae</taxon>
        <taxon>rosids</taxon>
        <taxon>malvids</taxon>
        <taxon>Brassicales</taxon>
        <taxon>Brassicaceae</taxon>
        <taxon>Camelineae</taxon>
        <taxon>Arabidopsis</taxon>
    </lineage>
</organism>
<name>A0A178V696_ARATH</name>
<keyword evidence="1" id="KW-0812">Transmembrane</keyword>
<comment type="caution">
    <text evidence="2">The sequence shown here is derived from an EMBL/GenBank/DDBJ whole genome shotgun (WGS) entry which is preliminary data.</text>
</comment>
<reference evidence="3" key="1">
    <citation type="journal article" date="2016" name="Proc. Natl. Acad. Sci. U.S.A.">
        <title>Chromosome-level assembly of Arabidopsis thaliana Ler reveals the extent of translocation and inversion polymorphisms.</title>
        <authorList>
            <person name="Zapata L."/>
            <person name="Ding J."/>
            <person name="Willing E.M."/>
            <person name="Hartwig B."/>
            <person name="Bezdan D."/>
            <person name="Jiao W.B."/>
            <person name="Patel V."/>
            <person name="Velikkakam James G."/>
            <person name="Koornneef M."/>
            <person name="Ossowski S."/>
            <person name="Schneeberger K."/>
        </authorList>
    </citation>
    <scope>NUCLEOTIDE SEQUENCE [LARGE SCALE GENOMIC DNA]</scope>
    <source>
        <strain evidence="3">cv. Landsberg erecta</strain>
    </source>
</reference>
<gene>
    <name evidence="2" type="ordered locus">AXX17_At4g11530</name>
</gene>
<feature type="transmembrane region" description="Helical" evidence="1">
    <location>
        <begin position="31"/>
        <end position="53"/>
    </location>
</feature>
<keyword evidence="1" id="KW-0472">Membrane</keyword>
<dbReference type="EMBL" id="LUHQ01000004">
    <property type="protein sequence ID" value="OAP00895.1"/>
    <property type="molecule type" value="Genomic_DNA"/>
</dbReference>
<evidence type="ECO:0000313" key="3">
    <source>
        <dbReference type="Proteomes" id="UP000078284"/>
    </source>
</evidence>
<accession>A0A178V696</accession>